<dbReference type="SUPFAM" id="SSF88723">
    <property type="entry name" value="PIN domain-like"/>
    <property type="match status" value="1"/>
</dbReference>
<dbReference type="PRINTS" id="PR00853">
    <property type="entry name" value="XPGRADSUPER"/>
</dbReference>
<dbReference type="EMBL" id="CP000502">
    <property type="protein sequence ID" value="ABN68587.2"/>
    <property type="molecule type" value="Genomic_DNA"/>
</dbReference>
<dbReference type="GO" id="GO:0005737">
    <property type="term" value="C:cytoplasm"/>
    <property type="evidence" value="ECO:0007669"/>
    <property type="project" value="TreeGrafter"/>
</dbReference>
<evidence type="ECO:0000313" key="4">
    <source>
        <dbReference type="Proteomes" id="UP000002258"/>
    </source>
</evidence>
<dbReference type="GeneID" id="4841035"/>
<feature type="domain" description="XPG-I" evidence="2">
    <location>
        <begin position="144"/>
        <end position="229"/>
    </location>
</feature>
<dbReference type="InterPro" id="IPR029060">
    <property type="entry name" value="PIN-like_dom_sf"/>
</dbReference>
<sequence>MGISQLWEVLKPAFSDRITIDKFAANFVSQHGRPPRLAIDASLFIVSSTLNEATVERIGTGYGDRTIRNFMAKILYLVALNISFVVVFDGKFKPDKRRNGTSDLTRQPDYDEELSFFLQQPSQYYAEGWPQVEAIKRILHDLKIDYLQSPGEGEAQCAFLQKFGIVDHVLSNDSDVFVFGATSILKNYSRFQEDLAGSPGKGNAPSPTSKYWVTPISMSRVQNTTGLTLPRLILLASLRGNDYSTGGTGMGIKNACSLALCGASYAPPTDKNPETDRFAKLPDFSEQLITCFVKPKSSSIVEQWKSILDKETRRQKLEQFYYDLNYTIAGRSKDIFGRRLNMDKELVIDEYYTLVFLFPFVNPELYKFLPQSLSFGELKAIENDVAIPHTAYELQPQQQMEVVKRLNSTVENETVFGTSHLLIIKNEGTTSISQSFERTTSISLFSPILDIPRNYNWNAKYIILKLISYSKVDDTYVSELVNISKPKTDDGIDLLMLRFDFHRLGKVFPDMIEVRRLELPAESTDDFADIEDVPSPSKSKSSSYIWIPRILVEAINKQLISDFERLEAKKKASPKKKAKYSPQKSTLDSFGLFTQKSKGPSDNADVEMFVTEPNTAVAAGKTMSVKRSPVKRRKSSKKELETGQKSLDIFFHKKPVNDNPFLESTEVPDLKLSASKEDVKQERQTLTNIPVLKPIASKLKIPSSSRPSTHESGSPVKRKSSSGNHNESPTKRVNLDDETSPFKIHSLNSDTSIPSSSQHEVSPLKRRNRGRLNEVVVIESDDDYLETSSLMEISPDQADSRSTSRKSKDILDDIFAGKSDKAKSFLDNYLNNEDVLTNLRTQTQELIGVATFTPTDDKKSDTIAKEKEKDYLQLLLEANQFSSGNEDSDNDSSN</sequence>
<dbReference type="InParanoid" id="A3LZR2"/>
<dbReference type="GO" id="GO:0017108">
    <property type="term" value="F:5'-flap endonuclease activity"/>
    <property type="evidence" value="ECO:0007669"/>
    <property type="project" value="TreeGrafter"/>
</dbReference>
<protein>
    <recommendedName>
        <fullName evidence="2">XPG-I domain-containing protein</fullName>
    </recommendedName>
</protein>
<dbReference type="GO" id="GO:0005634">
    <property type="term" value="C:nucleus"/>
    <property type="evidence" value="ECO:0007669"/>
    <property type="project" value="TreeGrafter"/>
</dbReference>
<dbReference type="Proteomes" id="UP000002258">
    <property type="component" value="Chromosome 8"/>
</dbReference>
<evidence type="ECO:0000259" key="2">
    <source>
        <dbReference type="SMART" id="SM00484"/>
    </source>
</evidence>
<accession>A3LZR2</accession>
<dbReference type="SMART" id="SM00484">
    <property type="entry name" value="XPGI"/>
    <property type="match status" value="1"/>
</dbReference>
<keyword evidence="4" id="KW-1185">Reference proteome</keyword>
<organism evidence="3 4">
    <name type="scientific">Scheffersomyces stipitis (strain ATCC 58785 / CBS 6054 / NBRC 10063 / NRRL Y-11545)</name>
    <name type="common">Yeast</name>
    <name type="synonym">Pichia stipitis</name>
    <dbReference type="NCBI Taxonomy" id="322104"/>
    <lineage>
        <taxon>Eukaryota</taxon>
        <taxon>Fungi</taxon>
        <taxon>Dikarya</taxon>
        <taxon>Ascomycota</taxon>
        <taxon>Saccharomycotina</taxon>
        <taxon>Pichiomycetes</taxon>
        <taxon>Debaryomycetaceae</taxon>
        <taxon>Scheffersomyces</taxon>
    </lineage>
</organism>
<evidence type="ECO:0000256" key="1">
    <source>
        <dbReference type="SAM" id="MobiDB-lite"/>
    </source>
</evidence>
<dbReference type="GO" id="GO:0006974">
    <property type="term" value="P:DNA damage response"/>
    <property type="evidence" value="ECO:0007669"/>
    <property type="project" value="UniProtKB-ARBA"/>
</dbReference>
<dbReference type="KEGG" id="pic:PICST_33639"/>
<proteinExistence type="predicted"/>
<dbReference type="CDD" id="cd09870">
    <property type="entry name" value="PIN_YEN1"/>
    <property type="match status" value="1"/>
</dbReference>
<dbReference type="Pfam" id="PF00752">
    <property type="entry name" value="XPG_N"/>
    <property type="match status" value="1"/>
</dbReference>
<dbReference type="STRING" id="322104.A3LZR2"/>
<dbReference type="InterPro" id="IPR006086">
    <property type="entry name" value="XPG-I_dom"/>
</dbReference>
<evidence type="ECO:0000313" key="3">
    <source>
        <dbReference type="EMBL" id="ABN68587.2"/>
    </source>
</evidence>
<dbReference type="OrthoDB" id="2959108at2759"/>
<name>A3LZR2_PICST</name>
<dbReference type="Pfam" id="PF00867">
    <property type="entry name" value="XPG_I"/>
    <property type="match status" value="1"/>
</dbReference>
<feature type="region of interest" description="Disordered" evidence="1">
    <location>
        <begin position="621"/>
        <end position="642"/>
    </location>
</feature>
<dbReference type="PANTHER" id="PTHR11081:SF72">
    <property type="entry name" value="HOLLIDAY JUNCTION RESOLVASE YEN1"/>
    <property type="match status" value="1"/>
</dbReference>
<reference evidence="3 4" key="1">
    <citation type="journal article" date="2007" name="Nat. Biotechnol.">
        <title>Genome sequence of the lignocellulose-bioconverting and xylose-fermenting yeast Pichia stipitis.</title>
        <authorList>
            <person name="Jeffries T.W."/>
            <person name="Grigoriev I.V."/>
            <person name="Grimwood J."/>
            <person name="Laplaza J.M."/>
            <person name="Aerts A."/>
            <person name="Salamov A."/>
            <person name="Schmutz J."/>
            <person name="Lindquist E."/>
            <person name="Dehal P."/>
            <person name="Shapiro H."/>
            <person name="Jin Y.S."/>
            <person name="Passoth V."/>
            <person name="Richardson P.M."/>
        </authorList>
    </citation>
    <scope>NUCLEOTIDE SEQUENCE [LARGE SCALE GENOMIC DNA]</scope>
    <source>
        <strain evidence="4">ATCC 58785 / CBS 6054 / NBRC 10063 / NRRL Y-11545</strain>
    </source>
</reference>
<feature type="compositionally biased region" description="Polar residues" evidence="1">
    <location>
        <begin position="746"/>
        <end position="760"/>
    </location>
</feature>
<feature type="compositionally biased region" description="Polar residues" evidence="1">
    <location>
        <begin position="702"/>
        <end position="712"/>
    </location>
</feature>
<dbReference type="AlphaFoldDB" id="A3LZR2"/>
<dbReference type="eggNOG" id="KOG2520">
    <property type="taxonomic scope" value="Eukaryota"/>
</dbReference>
<dbReference type="PANTHER" id="PTHR11081">
    <property type="entry name" value="FLAP ENDONUCLEASE FAMILY MEMBER"/>
    <property type="match status" value="1"/>
</dbReference>
<dbReference type="HOGENOM" id="CLU_015323_0_0_1"/>
<dbReference type="GO" id="GO:0008409">
    <property type="term" value="F:5'-3' exonuclease activity"/>
    <property type="evidence" value="ECO:0007669"/>
    <property type="project" value="TreeGrafter"/>
</dbReference>
<feature type="region of interest" description="Disordered" evidence="1">
    <location>
        <begin position="697"/>
        <end position="767"/>
    </location>
</feature>
<dbReference type="InterPro" id="IPR006084">
    <property type="entry name" value="XPG/Rad2"/>
</dbReference>
<dbReference type="OMA" id="MGIVNAK"/>
<gene>
    <name evidence="3" type="ORF">PICST_33639</name>
</gene>
<dbReference type="RefSeq" id="XP_001386616.2">
    <property type="nucleotide sequence ID" value="XM_001386579.1"/>
</dbReference>
<dbReference type="Gene3D" id="3.40.50.1010">
    <property type="entry name" value="5'-nuclease"/>
    <property type="match status" value="1"/>
</dbReference>
<dbReference type="InterPro" id="IPR006085">
    <property type="entry name" value="XPG_DNA_repair_N"/>
</dbReference>